<feature type="transmembrane region" description="Helical" evidence="2">
    <location>
        <begin position="220"/>
        <end position="244"/>
    </location>
</feature>
<dbReference type="InterPro" id="IPR028994">
    <property type="entry name" value="Integrin_alpha_N"/>
</dbReference>
<dbReference type="PANTHER" id="PTHR46580">
    <property type="entry name" value="SENSOR KINASE-RELATED"/>
    <property type="match status" value="1"/>
</dbReference>
<dbReference type="OrthoDB" id="10033759at2759"/>
<organism evidence="3 6">
    <name type="scientific">Rotaria magnacalcarata</name>
    <dbReference type="NCBI Taxonomy" id="392030"/>
    <lineage>
        <taxon>Eukaryota</taxon>
        <taxon>Metazoa</taxon>
        <taxon>Spiralia</taxon>
        <taxon>Gnathifera</taxon>
        <taxon>Rotifera</taxon>
        <taxon>Eurotatoria</taxon>
        <taxon>Bdelloidea</taxon>
        <taxon>Philodinida</taxon>
        <taxon>Philodinidae</taxon>
        <taxon>Rotaria</taxon>
    </lineage>
</organism>
<keyword evidence="2" id="KW-0472">Membrane</keyword>
<evidence type="ECO:0000313" key="3">
    <source>
        <dbReference type="EMBL" id="CAF1160113.1"/>
    </source>
</evidence>
<accession>A0A814THC7</accession>
<evidence type="ECO:0000313" key="5">
    <source>
        <dbReference type="EMBL" id="CAF3753515.1"/>
    </source>
</evidence>
<comment type="caution">
    <text evidence="3">The sequence shown here is derived from an EMBL/GenBank/DDBJ whole genome shotgun (WGS) entry which is preliminary data.</text>
</comment>
<dbReference type="SUPFAM" id="SSF81321">
    <property type="entry name" value="Family A G protein-coupled receptor-like"/>
    <property type="match status" value="1"/>
</dbReference>
<reference evidence="3" key="1">
    <citation type="submission" date="2021-02" db="EMBL/GenBank/DDBJ databases">
        <authorList>
            <person name="Nowell W R."/>
        </authorList>
    </citation>
    <scope>NUCLEOTIDE SEQUENCE</scope>
</reference>
<dbReference type="PANTHER" id="PTHR46580:SF2">
    <property type="entry name" value="MAM DOMAIN-CONTAINING PROTEIN"/>
    <property type="match status" value="1"/>
</dbReference>
<evidence type="ECO:0000313" key="6">
    <source>
        <dbReference type="Proteomes" id="UP000663855"/>
    </source>
</evidence>
<dbReference type="SUPFAM" id="SSF69318">
    <property type="entry name" value="Integrin alpha N-terminal domain"/>
    <property type="match status" value="1"/>
</dbReference>
<evidence type="ECO:0000313" key="4">
    <source>
        <dbReference type="EMBL" id="CAF1584599.1"/>
    </source>
</evidence>
<dbReference type="Gene3D" id="1.20.1070.10">
    <property type="entry name" value="Rhodopsin 7-helix transmembrane proteins"/>
    <property type="match status" value="1"/>
</dbReference>
<name>A0A814THC7_9BILA</name>
<dbReference type="EMBL" id="CAJNOV010004020">
    <property type="protein sequence ID" value="CAF1160113.1"/>
    <property type="molecule type" value="Genomic_DNA"/>
</dbReference>
<dbReference type="Gene3D" id="2.30.30.100">
    <property type="match status" value="1"/>
</dbReference>
<keyword evidence="2" id="KW-1133">Transmembrane helix</keyword>
<gene>
    <name evidence="5" type="ORF">BYL167_LOCUS461</name>
    <name evidence="3" type="ORF">CJN711_LOCUS9971</name>
    <name evidence="4" type="ORF">KQP761_LOCUS20513</name>
</gene>
<proteinExistence type="predicted"/>
<dbReference type="InterPro" id="IPR013517">
    <property type="entry name" value="FG-GAP"/>
</dbReference>
<protein>
    <submittedName>
        <fullName evidence="3">Uncharacterized protein</fullName>
    </submittedName>
</protein>
<feature type="transmembrane region" description="Helical" evidence="2">
    <location>
        <begin position="143"/>
        <end position="167"/>
    </location>
</feature>
<dbReference type="Proteomes" id="UP000681967">
    <property type="component" value="Unassembled WGS sequence"/>
</dbReference>
<evidence type="ECO:0000256" key="2">
    <source>
        <dbReference type="SAM" id="Phobius"/>
    </source>
</evidence>
<dbReference type="EMBL" id="CAJNOW010010662">
    <property type="protein sequence ID" value="CAF1584599.1"/>
    <property type="molecule type" value="Genomic_DNA"/>
</dbReference>
<dbReference type="EMBL" id="CAJOBH010000048">
    <property type="protein sequence ID" value="CAF3753515.1"/>
    <property type="molecule type" value="Genomic_DNA"/>
</dbReference>
<sequence length="271" mass="30726">MNSFAAGILSLAIVSTDFNYDNHSDVAVANYGGETVTVHMGVGNGTFLNRRTYISSSSSAALATVTVGDFNGDNHRDIIFNLFELDYFNIMFDGGSGAMFESRLFDINEQPCEIALYDFNDDSRLDFALTHNFMDPVLGTRDWTMNGCLDAILSSLATLIIIIRILWQHQRSGAHRTIRQCRRQIIIQLIPLSALYIIVWLSCVICFVITFFTSAPFLTAFYSAYLCYFQYIGCVLCPFVYLFGSSDIREVFKRYRLVQPITNVVQLRMHH</sequence>
<keyword evidence="1" id="KW-0732">Signal</keyword>
<feature type="transmembrane region" description="Helical" evidence="2">
    <location>
        <begin position="188"/>
        <end position="214"/>
    </location>
</feature>
<dbReference type="AlphaFoldDB" id="A0A814THC7"/>
<keyword evidence="2" id="KW-0812">Transmembrane</keyword>
<dbReference type="Proteomes" id="UP000663855">
    <property type="component" value="Unassembled WGS sequence"/>
</dbReference>
<dbReference type="Proteomes" id="UP000663834">
    <property type="component" value="Unassembled WGS sequence"/>
</dbReference>
<evidence type="ECO:0000256" key="1">
    <source>
        <dbReference type="ARBA" id="ARBA00022729"/>
    </source>
</evidence>
<dbReference type="Pfam" id="PF13517">
    <property type="entry name" value="FG-GAP_3"/>
    <property type="match status" value="1"/>
</dbReference>